<feature type="chain" id="PRO_5020634816" evidence="1">
    <location>
        <begin position="26"/>
        <end position="179"/>
    </location>
</feature>
<gene>
    <name evidence="2" type="ORF">E6C60_3873</name>
</gene>
<organism evidence="2 3">
    <name type="scientific">Paenibacillus algicola</name>
    <dbReference type="NCBI Taxonomy" id="2565926"/>
    <lineage>
        <taxon>Bacteria</taxon>
        <taxon>Bacillati</taxon>
        <taxon>Bacillota</taxon>
        <taxon>Bacilli</taxon>
        <taxon>Bacillales</taxon>
        <taxon>Paenibacillaceae</taxon>
        <taxon>Paenibacillus</taxon>
    </lineage>
</organism>
<evidence type="ECO:0000313" key="2">
    <source>
        <dbReference type="EMBL" id="QCT04578.1"/>
    </source>
</evidence>
<dbReference type="EMBL" id="CP040396">
    <property type="protein sequence ID" value="QCT04578.1"/>
    <property type="molecule type" value="Genomic_DNA"/>
</dbReference>
<keyword evidence="1" id="KW-0732">Signal</keyword>
<reference evidence="2 3" key="1">
    <citation type="submission" date="2019-05" db="EMBL/GenBank/DDBJ databases">
        <authorList>
            <person name="Chen C."/>
        </authorList>
    </citation>
    <scope>NUCLEOTIDE SEQUENCE [LARGE SCALE GENOMIC DNA]</scope>
    <source>
        <strain evidence="2 3">HB172198</strain>
    </source>
</reference>
<keyword evidence="3" id="KW-1185">Reference proteome</keyword>
<dbReference type="RefSeq" id="WP_138227269.1">
    <property type="nucleotide sequence ID" value="NZ_CP040396.1"/>
</dbReference>
<dbReference type="OrthoDB" id="2616834at2"/>
<feature type="signal peptide" evidence="1">
    <location>
        <begin position="1"/>
        <end position="25"/>
    </location>
</feature>
<dbReference type="KEGG" id="palo:E6C60_3873"/>
<dbReference type="AlphaFoldDB" id="A0A4P8XPJ5"/>
<evidence type="ECO:0000256" key="1">
    <source>
        <dbReference type="SAM" id="SignalP"/>
    </source>
</evidence>
<proteinExistence type="predicted"/>
<name>A0A4P8XPJ5_9BACL</name>
<sequence length="179" mass="19325">MKKSAYVLSGVLIGAVLSTTTVAMADQVKSMIGKKVAGEYTVNVNGKLLTDKAIVVDNKAHVPLRSVNDSLGGSLNINGRTIIIKTEIPKDTAIPVSNNKYLGKSKTEIETTLKILKEDVLQEALDARDRVTAEINRLKLAETPEMISFWEEQLVEHNKSIVGIQADIAEAEAALAAVK</sequence>
<accession>A0A4P8XPJ5</accession>
<dbReference type="Proteomes" id="UP000300879">
    <property type="component" value="Chromosome"/>
</dbReference>
<evidence type="ECO:0000313" key="3">
    <source>
        <dbReference type="Proteomes" id="UP000300879"/>
    </source>
</evidence>
<protein>
    <submittedName>
        <fullName evidence="2">2',3'-cyclic-nucleotide 2'-phosphodiesterase</fullName>
    </submittedName>
</protein>